<keyword evidence="3" id="KW-1185">Reference proteome</keyword>
<name>A0A1J1HTH0_9DIPT</name>
<reference evidence="2 3" key="1">
    <citation type="submission" date="2015-04" db="EMBL/GenBank/DDBJ databases">
        <authorList>
            <person name="Syromyatnikov M.Y."/>
            <person name="Popov V.N."/>
        </authorList>
    </citation>
    <scope>NUCLEOTIDE SEQUENCE [LARGE SCALE GENOMIC DNA]</scope>
</reference>
<organism evidence="2 3">
    <name type="scientific">Clunio marinus</name>
    <dbReference type="NCBI Taxonomy" id="568069"/>
    <lineage>
        <taxon>Eukaryota</taxon>
        <taxon>Metazoa</taxon>
        <taxon>Ecdysozoa</taxon>
        <taxon>Arthropoda</taxon>
        <taxon>Hexapoda</taxon>
        <taxon>Insecta</taxon>
        <taxon>Pterygota</taxon>
        <taxon>Neoptera</taxon>
        <taxon>Endopterygota</taxon>
        <taxon>Diptera</taxon>
        <taxon>Nematocera</taxon>
        <taxon>Chironomoidea</taxon>
        <taxon>Chironomidae</taxon>
        <taxon>Clunio</taxon>
    </lineage>
</organism>
<keyword evidence="1" id="KW-1133">Transmembrane helix</keyword>
<proteinExistence type="predicted"/>
<gene>
    <name evidence="2" type="ORF">CLUMA_CG005041</name>
</gene>
<dbReference type="EMBL" id="CVRI01000020">
    <property type="protein sequence ID" value="CRK91368.1"/>
    <property type="molecule type" value="Genomic_DNA"/>
</dbReference>
<feature type="transmembrane region" description="Helical" evidence="1">
    <location>
        <begin position="29"/>
        <end position="51"/>
    </location>
</feature>
<evidence type="ECO:0000313" key="3">
    <source>
        <dbReference type="Proteomes" id="UP000183832"/>
    </source>
</evidence>
<sequence length="80" mass="9010">MKKRCLSLAGYHGIISYIFISFVPQKLSLIIFTNTFTTYLDTAVIVVYGALKANLVTLNPTNIPQSFHQMCAIYKSAYEL</sequence>
<keyword evidence="1" id="KW-0472">Membrane</keyword>
<dbReference type="AlphaFoldDB" id="A0A1J1HTH0"/>
<feature type="transmembrane region" description="Helical" evidence="1">
    <location>
        <begin position="5"/>
        <end position="23"/>
    </location>
</feature>
<evidence type="ECO:0000256" key="1">
    <source>
        <dbReference type="SAM" id="Phobius"/>
    </source>
</evidence>
<dbReference type="Proteomes" id="UP000183832">
    <property type="component" value="Unassembled WGS sequence"/>
</dbReference>
<accession>A0A1J1HTH0</accession>
<evidence type="ECO:0000313" key="2">
    <source>
        <dbReference type="EMBL" id="CRK91368.1"/>
    </source>
</evidence>
<protein>
    <submittedName>
        <fullName evidence="2">CLUMA_CG005041, isoform A</fullName>
    </submittedName>
</protein>
<keyword evidence="1" id="KW-0812">Transmembrane</keyword>